<protein>
    <submittedName>
        <fullName evidence="2">Uncharacterized protein</fullName>
    </submittedName>
</protein>
<dbReference type="EMBL" id="UZAL01029310">
    <property type="protein sequence ID" value="VDP47352.1"/>
    <property type="molecule type" value="Genomic_DNA"/>
</dbReference>
<name>A0A3P8D7X1_9TREM</name>
<keyword evidence="3" id="KW-1185">Reference proteome</keyword>
<proteinExistence type="predicted"/>
<evidence type="ECO:0000313" key="2">
    <source>
        <dbReference type="EMBL" id="VDP47352.1"/>
    </source>
</evidence>
<dbReference type="Proteomes" id="UP000269396">
    <property type="component" value="Unassembled WGS sequence"/>
</dbReference>
<organism evidence="2 3">
    <name type="scientific">Schistosoma mattheei</name>
    <dbReference type="NCBI Taxonomy" id="31246"/>
    <lineage>
        <taxon>Eukaryota</taxon>
        <taxon>Metazoa</taxon>
        <taxon>Spiralia</taxon>
        <taxon>Lophotrochozoa</taxon>
        <taxon>Platyhelminthes</taxon>
        <taxon>Trematoda</taxon>
        <taxon>Digenea</taxon>
        <taxon>Strigeidida</taxon>
        <taxon>Schistosomatoidea</taxon>
        <taxon>Schistosomatidae</taxon>
        <taxon>Schistosoma</taxon>
    </lineage>
</organism>
<keyword evidence="1" id="KW-0812">Transmembrane</keyword>
<evidence type="ECO:0000313" key="3">
    <source>
        <dbReference type="Proteomes" id="UP000269396"/>
    </source>
</evidence>
<sequence>MKSSCTQCSVSIDLLIVPLSSLSLLPLLLGLIEIFLLIFNNVLISFSSTGSQCITRCKFFKHNQSPCFAAKCSSFMAKSV</sequence>
<keyword evidence="1" id="KW-1133">Transmembrane helix</keyword>
<dbReference type="AlphaFoldDB" id="A0A3P8D7X1"/>
<keyword evidence="1" id="KW-0472">Membrane</keyword>
<reference evidence="2 3" key="1">
    <citation type="submission" date="2018-11" db="EMBL/GenBank/DDBJ databases">
        <authorList>
            <consortium name="Pathogen Informatics"/>
        </authorList>
    </citation>
    <scope>NUCLEOTIDE SEQUENCE [LARGE SCALE GENOMIC DNA]</scope>
    <source>
        <strain>Denwood</strain>
        <strain evidence="3">Zambia</strain>
    </source>
</reference>
<evidence type="ECO:0000256" key="1">
    <source>
        <dbReference type="SAM" id="Phobius"/>
    </source>
</evidence>
<feature type="transmembrane region" description="Helical" evidence="1">
    <location>
        <begin position="12"/>
        <end position="39"/>
    </location>
</feature>
<accession>A0A3P8D7X1</accession>
<gene>
    <name evidence="2" type="ORF">SMTD_LOCUS8942</name>
</gene>